<evidence type="ECO:0000313" key="2">
    <source>
        <dbReference type="EMBL" id="PXX97072.1"/>
    </source>
</evidence>
<feature type="chain" id="PRO_5016128313" evidence="1">
    <location>
        <begin position="19"/>
        <end position="364"/>
    </location>
</feature>
<name>A0A2V3ZTN5_9BACT</name>
<accession>A0A2V3ZTN5</accession>
<gene>
    <name evidence="2" type="ORF">DF185_18800</name>
</gene>
<dbReference type="AlphaFoldDB" id="A0A2V3ZTN5"/>
<comment type="caution">
    <text evidence="2">The sequence shown here is derived from an EMBL/GenBank/DDBJ whole genome shotgun (WGS) entry which is preliminary data.</text>
</comment>
<dbReference type="Proteomes" id="UP000248079">
    <property type="component" value="Unassembled WGS sequence"/>
</dbReference>
<dbReference type="RefSeq" id="WP_110362516.1">
    <property type="nucleotide sequence ID" value="NZ_QFLI01000010.1"/>
</dbReference>
<evidence type="ECO:0000313" key="3">
    <source>
        <dbReference type="Proteomes" id="UP000248079"/>
    </source>
</evidence>
<dbReference type="OrthoDB" id="1038692at2"/>
<organism evidence="2 3">
    <name type="scientific">Marinifilum breve</name>
    <dbReference type="NCBI Taxonomy" id="2184082"/>
    <lineage>
        <taxon>Bacteria</taxon>
        <taxon>Pseudomonadati</taxon>
        <taxon>Bacteroidota</taxon>
        <taxon>Bacteroidia</taxon>
        <taxon>Marinilabiliales</taxon>
        <taxon>Marinifilaceae</taxon>
    </lineage>
</organism>
<dbReference type="SUPFAM" id="SSF159501">
    <property type="entry name" value="EreA/ChaN-like"/>
    <property type="match status" value="1"/>
</dbReference>
<evidence type="ECO:0000256" key="1">
    <source>
        <dbReference type="SAM" id="SignalP"/>
    </source>
</evidence>
<dbReference type="EMBL" id="QFLI01000010">
    <property type="protein sequence ID" value="PXX97072.1"/>
    <property type="molecule type" value="Genomic_DNA"/>
</dbReference>
<proteinExistence type="predicted"/>
<protein>
    <submittedName>
        <fullName evidence="2">Uncharacterized protein</fullName>
    </submittedName>
</protein>
<sequence>MKTLLTLSLALLSIVINAQNPYVDFLKQNGSSPIDYMETLFQKKDLVMICERDHREITQYDLLYDIVSQDWFSEEVGNIIFESPSVSIQSELDDLLLANDLSDAQIEAKTKHIYQYLSFDVLWEKTNFYSFIMRVAQLNRDRSLEKKIRIIGADMKFSWKNIKTKEDYQDFKETLNDRDRAMAKNISNWYLSHKNSKALIIMNYRHAYGNIYWKKNRKTDNVGRYLKEEFPDELTNVFLNSYANRRYSIKGKFHAHKKWDLAFEANDNKPVAFALKDSPFGNDRFDDYPYIRIKLKWNEVFDHFIFYNPLSEHMISWGMDNIIDPEFRKELERRYLIIGKELTQGRINSMNKTIVYHDKNTPSL</sequence>
<keyword evidence="1" id="KW-0732">Signal</keyword>
<keyword evidence="3" id="KW-1185">Reference proteome</keyword>
<reference evidence="2 3" key="1">
    <citation type="submission" date="2018-05" db="EMBL/GenBank/DDBJ databases">
        <title>Marinifilum breve JC075T sp. nov., a marine bacterium isolated from Yongle Blue Hole in the South China Sea.</title>
        <authorList>
            <person name="Fu T."/>
        </authorList>
    </citation>
    <scope>NUCLEOTIDE SEQUENCE [LARGE SCALE GENOMIC DNA]</scope>
    <source>
        <strain evidence="2 3">JC075</strain>
    </source>
</reference>
<feature type="signal peptide" evidence="1">
    <location>
        <begin position="1"/>
        <end position="18"/>
    </location>
</feature>